<feature type="region of interest" description="Disordered" evidence="3">
    <location>
        <begin position="694"/>
        <end position="746"/>
    </location>
</feature>
<evidence type="ECO:0008006" key="8">
    <source>
        <dbReference type="Google" id="ProtNLM"/>
    </source>
</evidence>
<keyword evidence="2" id="KW-0067">ATP-binding</keyword>
<dbReference type="STRING" id="684364.F4NXV5"/>
<accession>F4NXV5</accession>
<evidence type="ECO:0000259" key="4">
    <source>
        <dbReference type="SMART" id="SM00382"/>
    </source>
</evidence>
<dbReference type="InterPro" id="IPR050052">
    <property type="entry name" value="ATP-dep_Clp_protease_ClpX"/>
</dbReference>
<gene>
    <name evidence="6" type="ORF">BATDEDRAFT_34654</name>
</gene>
<name>F4NXV5_BATDJ</name>
<feature type="domain" description="Clp ATPase C-terminal" evidence="5">
    <location>
        <begin position="592"/>
        <end position="687"/>
    </location>
</feature>
<dbReference type="GO" id="GO:0051082">
    <property type="term" value="F:unfolded protein binding"/>
    <property type="evidence" value="ECO:0007669"/>
    <property type="project" value="InterPro"/>
</dbReference>
<organism evidence="6 7">
    <name type="scientific">Batrachochytrium dendrobatidis (strain JAM81 / FGSC 10211)</name>
    <name type="common">Frog chytrid fungus</name>
    <dbReference type="NCBI Taxonomy" id="684364"/>
    <lineage>
        <taxon>Eukaryota</taxon>
        <taxon>Fungi</taxon>
        <taxon>Fungi incertae sedis</taxon>
        <taxon>Chytridiomycota</taxon>
        <taxon>Chytridiomycota incertae sedis</taxon>
        <taxon>Chytridiomycetes</taxon>
        <taxon>Rhizophydiales</taxon>
        <taxon>Rhizophydiales incertae sedis</taxon>
        <taxon>Batrachochytrium</taxon>
    </lineage>
</organism>
<dbReference type="Proteomes" id="UP000007241">
    <property type="component" value="Unassembled WGS sequence"/>
</dbReference>
<evidence type="ECO:0000313" key="6">
    <source>
        <dbReference type="EMBL" id="EGF81913.1"/>
    </source>
</evidence>
<dbReference type="InterPro" id="IPR003593">
    <property type="entry name" value="AAA+_ATPase"/>
</dbReference>
<reference evidence="6 7" key="1">
    <citation type="submission" date="2009-12" db="EMBL/GenBank/DDBJ databases">
        <title>The draft genome of Batrachochytrium dendrobatidis.</title>
        <authorList>
            <consortium name="US DOE Joint Genome Institute (JGI-PGF)"/>
            <person name="Kuo A."/>
            <person name="Salamov A."/>
            <person name="Schmutz J."/>
            <person name="Lucas S."/>
            <person name="Pitluck S."/>
            <person name="Rosenblum E."/>
            <person name="Stajich J."/>
            <person name="Eisen M."/>
            <person name="Grigoriev I.V."/>
        </authorList>
    </citation>
    <scope>NUCLEOTIDE SEQUENCE [LARGE SCALE GENOMIC DNA]</scope>
    <source>
        <strain evidence="7">JAM81 / FGSC 10211</strain>
    </source>
</reference>
<dbReference type="OrthoDB" id="1721884at2759"/>
<dbReference type="EMBL" id="GL882881">
    <property type="protein sequence ID" value="EGF81913.1"/>
    <property type="molecule type" value="Genomic_DNA"/>
</dbReference>
<evidence type="ECO:0000256" key="2">
    <source>
        <dbReference type="ARBA" id="ARBA00022840"/>
    </source>
</evidence>
<dbReference type="FunFam" id="3.40.50.300:FF:002836">
    <property type="entry name" value="ATP-dependent Clp protease ATP-binding subunit ClpX"/>
    <property type="match status" value="1"/>
</dbReference>
<dbReference type="InterPro" id="IPR027417">
    <property type="entry name" value="P-loop_NTPase"/>
</dbReference>
<dbReference type="Pfam" id="PF07724">
    <property type="entry name" value="AAA_2"/>
    <property type="match status" value="1"/>
</dbReference>
<protein>
    <recommendedName>
        <fullName evidence="8">ATP-dependent Clp protease, ATP-binding subunit ClpX</fullName>
    </recommendedName>
</protein>
<proteinExistence type="predicted"/>
<dbReference type="NCBIfam" id="TIGR00382">
    <property type="entry name" value="clpX"/>
    <property type="match status" value="1"/>
</dbReference>
<keyword evidence="7" id="KW-1185">Reference proteome</keyword>
<dbReference type="SMART" id="SM01086">
    <property type="entry name" value="ClpB_D2-small"/>
    <property type="match status" value="1"/>
</dbReference>
<dbReference type="Gene3D" id="3.40.50.300">
    <property type="entry name" value="P-loop containing nucleotide triphosphate hydrolases"/>
    <property type="match status" value="1"/>
</dbReference>
<evidence type="ECO:0000256" key="3">
    <source>
        <dbReference type="SAM" id="MobiDB-lite"/>
    </source>
</evidence>
<dbReference type="SUPFAM" id="SSF52540">
    <property type="entry name" value="P-loop containing nucleoside triphosphate hydrolases"/>
    <property type="match status" value="1"/>
</dbReference>
<dbReference type="NCBIfam" id="NF003745">
    <property type="entry name" value="PRK05342.1"/>
    <property type="match status" value="1"/>
</dbReference>
<dbReference type="GO" id="GO:0005524">
    <property type="term" value="F:ATP binding"/>
    <property type="evidence" value="ECO:0000318"/>
    <property type="project" value="GO_Central"/>
</dbReference>
<feature type="region of interest" description="Disordered" evidence="3">
    <location>
        <begin position="203"/>
        <end position="263"/>
    </location>
</feature>
<dbReference type="InterPro" id="IPR019489">
    <property type="entry name" value="Clp_ATPase_C"/>
</dbReference>
<dbReference type="AlphaFoldDB" id="F4NXV5"/>
<dbReference type="Gene3D" id="1.10.8.60">
    <property type="match status" value="1"/>
</dbReference>
<dbReference type="GeneID" id="18240523"/>
<feature type="region of interest" description="Disordered" evidence="3">
    <location>
        <begin position="55"/>
        <end position="93"/>
    </location>
</feature>
<keyword evidence="1" id="KW-0547">Nucleotide-binding</keyword>
<dbReference type="InterPro" id="IPR003959">
    <property type="entry name" value="ATPase_AAA_core"/>
</dbReference>
<dbReference type="GO" id="GO:0005759">
    <property type="term" value="C:mitochondrial matrix"/>
    <property type="evidence" value="ECO:0000318"/>
    <property type="project" value="GO_Central"/>
</dbReference>
<evidence type="ECO:0000256" key="1">
    <source>
        <dbReference type="ARBA" id="ARBA00022741"/>
    </source>
</evidence>
<dbReference type="RefSeq" id="XP_006677441.1">
    <property type="nucleotide sequence ID" value="XM_006677378.1"/>
</dbReference>
<dbReference type="GO" id="GO:0051603">
    <property type="term" value="P:proteolysis involved in protein catabolic process"/>
    <property type="evidence" value="ECO:0000318"/>
    <property type="project" value="GO_Central"/>
</dbReference>
<dbReference type="PANTHER" id="PTHR48102">
    <property type="entry name" value="ATP-DEPENDENT CLP PROTEASE ATP-BINDING SUBUNIT CLPX-LIKE, MITOCHONDRIAL-RELATED"/>
    <property type="match status" value="1"/>
</dbReference>
<dbReference type="Pfam" id="PF10431">
    <property type="entry name" value="ClpB_D2-small"/>
    <property type="match status" value="1"/>
</dbReference>
<dbReference type="PANTHER" id="PTHR48102:SF7">
    <property type="entry name" value="ATP-DEPENDENT CLP PROTEASE ATP-BINDING SUBUNIT CLPX-LIKE, MITOCHONDRIAL"/>
    <property type="match status" value="1"/>
</dbReference>
<dbReference type="SMART" id="SM00382">
    <property type="entry name" value="AAA"/>
    <property type="match status" value="1"/>
</dbReference>
<sequence>MISLRPATLYSVPINTIHTVFKRTARYSCIPTTYSSYIRTTRFYLVRCMASKVSRNKTTDKPNTDSFSSLSNTAVSASTHSETKSESHPNNDAVEPFKSITKVISPFLPGAVVPFDANNRSSGRKYSVSVVYSKESSSGTAASGAATEKSKHPYIAALFTKPTLRLIYGPSRTTFHNMPLVAHRNTPRQPQNLEGLVESIPCPAAIGTHNHPKESGPSTQSASSHKHHPIGAVESEPPNLPDAPWKLPSSISNPNHRDVQPIPSNLDALESRVSGLAKPPLGTRALLDQHVVGQERLKKALSVAIYNHYKRVDHNCGTSATEIDPREGMTEYLFDFAKLSQWVYPNYCFELMSRFTGDTVKKRGRPSAVDVEPLTIDKSNILLLGPTGSGKTLIAKTVAKILNVPFSMNDATPFTQAGYVGDDVEVCIHRLLQNSGFDIAKAQRGIVFIDEIDKISRRSDASNPNQRDVSGEGVQQGLLRMLEGTVVNITVKAGATGAKRSATQGSEVFSVDTSNILFICSGAFVGLDKIVQSRTGVKGSIGFDAPLTQTHCSETTNKLNPFHSVEPDDLIKFGFIPEFIGRLPIIASSDPLSVEELERILVEPKNAIVKQYQEIFRRSNLELLVHPLALRKIATLATAKNSGARGLRRIIESALQDALYEYPGSEYKYIVLDEDAVVTGKVGHFKQEKYMEAQKQAGIETPSVRPSSQVNASDSDPEFSTSTPTPRLSPRRSVRGRPTDSPELPA</sequence>
<dbReference type="GO" id="GO:0140662">
    <property type="term" value="F:ATP-dependent protein folding chaperone"/>
    <property type="evidence" value="ECO:0007669"/>
    <property type="project" value="InterPro"/>
</dbReference>
<dbReference type="GO" id="GO:0016887">
    <property type="term" value="F:ATP hydrolysis activity"/>
    <property type="evidence" value="ECO:0000318"/>
    <property type="project" value="GO_Central"/>
</dbReference>
<dbReference type="InParanoid" id="F4NXV5"/>
<dbReference type="HOGENOM" id="CLU_372526_0_0_1"/>
<feature type="compositionally biased region" description="Polar residues" evidence="3">
    <location>
        <begin position="704"/>
        <end position="726"/>
    </location>
</feature>
<evidence type="ECO:0000259" key="5">
    <source>
        <dbReference type="SMART" id="SM01086"/>
    </source>
</evidence>
<feature type="domain" description="AAA+ ATPase" evidence="4">
    <location>
        <begin position="377"/>
        <end position="547"/>
    </location>
</feature>
<evidence type="ECO:0000313" key="7">
    <source>
        <dbReference type="Proteomes" id="UP000007241"/>
    </source>
</evidence>
<dbReference type="InterPro" id="IPR004487">
    <property type="entry name" value="Clp_protease_ATP-bd_su_ClpX"/>
</dbReference>
<feature type="compositionally biased region" description="Polar residues" evidence="3">
    <location>
        <begin position="64"/>
        <end position="80"/>
    </location>
</feature>